<gene>
    <name evidence="2" type="ORF">SPV2_gp30</name>
</gene>
<evidence type="ECO:0000256" key="1">
    <source>
        <dbReference type="SAM" id="MobiDB-lite"/>
    </source>
</evidence>
<protein>
    <submittedName>
        <fullName evidence="2">Uncharacterized protein</fullName>
    </submittedName>
</protein>
<proteinExistence type="predicted"/>
<accession>A0A3Q8Q9R0</accession>
<dbReference type="EMBL" id="MK064567">
    <property type="protein sequence ID" value="AZI76029.1"/>
    <property type="molecule type" value="Genomic_DNA"/>
</dbReference>
<organism evidence="2 3">
    <name type="scientific">Sulfolobus polyhedral virus 2</name>
    <dbReference type="NCBI Taxonomy" id="2493125"/>
    <lineage>
        <taxon>Viruses</taxon>
        <taxon>Viruses incertae sedis</taxon>
        <taxon>Portogloboviridae</taxon>
        <taxon>Alphaportoglobovirus</taxon>
        <taxon>Alphaportoglobovirus umijigokuense</taxon>
    </lineage>
</organism>
<name>A0A3Q8Q9R0_9VIRU</name>
<keyword evidence="3" id="KW-1185">Reference proteome</keyword>
<feature type="compositionally biased region" description="Polar residues" evidence="1">
    <location>
        <begin position="22"/>
        <end position="37"/>
    </location>
</feature>
<feature type="compositionally biased region" description="Low complexity" evidence="1">
    <location>
        <begin position="38"/>
        <end position="51"/>
    </location>
</feature>
<evidence type="ECO:0000313" key="2">
    <source>
        <dbReference type="EMBL" id="AZI76029.1"/>
    </source>
</evidence>
<feature type="region of interest" description="Disordered" evidence="1">
    <location>
        <begin position="1"/>
        <end position="72"/>
    </location>
</feature>
<dbReference type="Proteomes" id="UP000272463">
    <property type="component" value="Segment"/>
</dbReference>
<reference evidence="2 3" key="1">
    <citation type="journal article" date="2018" name="Environ. Microbiol.">
        <title>New archaeal viruses discovered by metagenomic analysis of viral communities in enrichment cultures.</title>
        <authorList>
            <person name="Liu Y."/>
            <person name="Brandt D."/>
            <person name="Ishino S."/>
            <person name="Ishino Y."/>
            <person name="Koonin E.V."/>
            <person name="Kalinowski J."/>
            <person name="Krupovic M."/>
            <person name="Prangishvili D."/>
        </authorList>
    </citation>
    <scope>NUCLEOTIDE SEQUENCE [LARGE SCALE GENOMIC DNA]</scope>
</reference>
<feature type="compositionally biased region" description="Low complexity" evidence="1">
    <location>
        <begin position="59"/>
        <end position="72"/>
    </location>
</feature>
<sequence>MFTDVKFSKNLTAYRQTHHRQTPGTQSKNSLENSVYIQYTYTQTHRQTTNRQTHRHRQTQQQTKPPTTDTQF</sequence>
<evidence type="ECO:0000313" key="3">
    <source>
        <dbReference type="Proteomes" id="UP000272463"/>
    </source>
</evidence>